<evidence type="ECO:0000256" key="2">
    <source>
        <dbReference type="ARBA" id="ARBA00012438"/>
    </source>
</evidence>
<dbReference type="SUPFAM" id="SSF55874">
    <property type="entry name" value="ATPase domain of HSP90 chaperone/DNA topoisomerase II/histidine kinase"/>
    <property type="match status" value="1"/>
</dbReference>
<dbReference type="PROSITE" id="PS50109">
    <property type="entry name" value="HIS_KIN"/>
    <property type="match status" value="1"/>
</dbReference>
<dbReference type="InterPro" id="IPR000700">
    <property type="entry name" value="PAS-assoc_C"/>
</dbReference>
<evidence type="ECO:0000259" key="6">
    <source>
        <dbReference type="PROSITE" id="PS50109"/>
    </source>
</evidence>
<dbReference type="GO" id="GO:0000155">
    <property type="term" value="F:phosphorelay sensor kinase activity"/>
    <property type="evidence" value="ECO:0007669"/>
    <property type="project" value="TreeGrafter"/>
</dbReference>
<dbReference type="Pfam" id="PF13426">
    <property type="entry name" value="PAS_9"/>
    <property type="match status" value="2"/>
</dbReference>
<keyword evidence="5" id="KW-0175">Coiled coil</keyword>
<dbReference type="EC" id="2.7.13.3" evidence="2"/>
<evidence type="ECO:0000259" key="8">
    <source>
        <dbReference type="PROSITE" id="PS50112"/>
    </source>
</evidence>
<dbReference type="Gene3D" id="3.30.450.20">
    <property type="entry name" value="PAS domain"/>
    <property type="match status" value="2"/>
</dbReference>
<dbReference type="SMART" id="SM00448">
    <property type="entry name" value="REC"/>
    <property type="match status" value="1"/>
</dbReference>
<dbReference type="PROSITE" id="PS50113">
    <property type="entry name" value="PAC"/>
    <property type="match status" value="1"/>
</dbReference>
<reference evidence="10" key="1">
    <citation type="journal article" date="2020" name="mSystems">
        <title>Genome- and Community-Level Interaction Insights into Carbon Utilization and Element Cycling Functions of Hydrothermarchaeota in Hydrothermal Sediment.</title>
        <authorList>
            <person name="Zhou Z."/>
            <person name="Liu Y."/>
            <person name="Xu W."/>
            <person name="Pan J."/>
            <person name="Luo Z.H."/>
            <person name="Li M."/>
        </authorList>
    </citation>
    <scope>NUCLEOTIDE SEQUENCE [LARGE SCALE GENOMIC DNA]</scope>
    <source>
        <strain evidence="10">HyVt-456</strain>
    </source>
</reference>
<dbReference type="Gene3D" id="3.40.50.2300">
    <property type="match status" value="1"/>
</dbReference>
<sequence>MKTLLLVHESVQFNFYRPDNYSDQVSFSTFDELPTFIDPKVYNGIVFLKRAIDIESLHYIRVLQENGFSRKVYMLGTPVTEDVYRMIIKDDLSDVAEISPFPEIQLQSLVLRCHHGQAESSGSYWGEVLFQLEHVPAVRVNPAGIILKANEALINHFHFNVFNLEGQHLTKLIPDYTVEQILSHFRQPQTTSLSGRCNFFDAEENIIPIRYTSLLLSRDELILTIDDLSQLVRLKRQADRLNQQLVQEHQLLDRLLVESLSISDELMELLQQVFVPDRVFRIAVEQEAQNKRLSTSIVYPVSPGEQLPDPFLPYLLDAYRTDEVTILHFSVNNKNHQDIALWAQTAILIPVKREMNPFVFLFIYKNHFEPDSFTYALLRYIKSLLGASGSPNTGAEENDFFHNFMDNAREGMYKSTLDGHLVYANPAFLKILGYDNIAELKNITIPENLYINPGDREELLAGLQKTGYVDFMETVLRTKAGKKIQVQESACLYRDARKGVAYITGIIRDVSVTRALQNQLKNNSRLISDIIDYASVLIAGYSDGKWLIWNQKMEHTLGYDKEAFRDFNHMVNTLVEDRRTAQFYNARMSEFLTGGSDEAVEMELKSKSGLPLSISWTASYSELNGQEITIFFGVDVTRARILERRKRETENMRLMSNMSSRIADVFHTYFEDMAHQLSAYKTKEDVDKEKLIEIIGQSFLEGNRIAEQVAKLFKASHPINKILLKPNLAVENSIQILKTTMPESIDIHFSLDAHGQIRLEESQLEQIMLNLALNAASAMREGGTLFIETKVVDTEKDSFLRLNVLPGQKYFKLMFRDTGSGMDDKTREKMFEPFFTTSTGKAVKGLGATYIYFIVKTAHGFIDVQSAVGEGTVVNIYFPLLSDKAQSKTIKAGKTPTILVVDDQLTVRELMKDIFVSDGYNVMEADNGEDGLRIYKENRERIDLVIVDIIMPKMNGAELYYALHEQNPQLPILITSGHSNEDLKRSLIEHGARGYIPKPPDVAKLRTQINEILHVEEKIAK</sequence>
<dbReference type="PANTHER" id="PTHR43547:SF2">
    <property type="entry name" value="HYBRID SIGNAL TRANSDUCTION HISTIDINE KINASE C"/>
    <property type="match status" value="1"/>
</dbReference>
<evidence type="ECO:0000259" key="9">
    <source>
        <dbReference type="PROSITE" id="PS50113"/>
    </source>
</evidence>
<dbReference type="InterPro" id="IPR004358">
    <property type="entry name" value="Sig_transdc_His_kin-like_C"/>
</dbReference>
<dbReference type="PROSITE" id="PS50110">
    <property type="entry name" value="RESPONSE_REGULATORY"/>
    <property type="match status" value="1"/>
</dbReference>
<dbReference type="NCBIfam" id="TIGR00229">
    <property type="entry name" value="sensory_box"/>
    <property type="match status" value="1"/>
</dbReference>
<dbReference type="PROSITE" id="PS50112">
    <property type="entry name" value="PAS"/>
    <property type="match status" value="1"/>
</dbReference>
<evidence type="ECO:0000256" key="5">
    <source>
        <dbReference type="SAM" id="Coils"/>
    </source>
</evidence>
<feature type="domain" description="Response regulatory" evidence="7">
    <location>
        <begin position="897"/>
        <end position="1013"/>
    </location>
</feature>
<dbReference type="EMBL" id="DRLD01000125">
    <property type="protein sequence ID" value="HED09956.1"/>
    <property type="molecule type" value="Genomic_DNA"/>
</dbReference>
<comment type="caution">
    <text evidence="10">The sequence shown here is derived from an EMBL/GenBank/DDBJ whole genome shotgun (WGS) entry which is preliminary data.</text>
</comment>
<comment type="catalytic activity">
    <reaction evidence="1">
        <text>ATP + protein L-histidine = ADP + protein N-phospho-L-histidine.</text>
        <dbReference type="EC" id="2.7.13.3"/>
    </reaction>
</comment>
<evidence type="ECO:0000256" key="3">
    <source>
        <dbReference type="ARBA" id="ARBA00022553"/>
    </source>
</evidence>
<dbReference type="SMART" id="SM00387">
    <property type="entry name" value="HATPase_c"/>
    <property type="match status" value="1"/>
</dbReference>
<name>A0A7V1LL08_CALAY</name>
<proteinExistence type="predicted"/>
<dbReference type="SUPFAM" id="SSF55785">
    <property type="entry name" value="PYP-like sensor domain (PAS domain)"/>
    <property type="match status" value="2"/>
</dbReference>
<dbReference type="AlphaFoldDB" id="A0A7V1LL08"/>
<feature type="domain" description="PAS" evidence="8">
    <location>
        <begin position="397"/>
        <end position="434"/>
    </location>
</feature>
<dbReference type="InterPro" id="IPR036890">
    <property type="entry name" value="HATPase_C_sf"/>
</dbReference>
<dbReference type="InterPro" id="IPR000014">
    <property type="entry name" value="PAS"/>
</dbReference>
<dbReference type="PANTHER" id="PTHR43547">
    <property type="entry name" value="TWO-COMPONENT HISTIDINE KINASE"/>
    <property type="match status" value="1"/>
</dbReference>
<feature type="domain" description="PAC" evidence="9">
    <location>
        <begin position="470"/>
        <end position="522"/>
    </location>
</feature>
<dbReference type="Pfam" id="PF00072">
    <property type="entry name" value="Response_reg"/>
    <property type="match status" value="1"/>
</dbReference>
<feature type="modified residue" description="4-aspartylphosphate" evidence="4">
    <location>
        <position position="948"/>
    </location>
</feature>
<evidence type="ECO:0000256" key="4">
    <source>
        <dbReference type="PROSITE-ProRule" id="PRU00169"/>
    </source>
</evidence>
<organism evidence="10">
    <name type="scientific">Caldithrix abyssi</name>
    <dbReference type="NCBI Taxonomy" id="187145"/>
    <lineage>
        <taxon>Bacteria</taxon>
        <taxon>Pseudomonadati</taxon>
        <taxon>Calditrichota</taxon>
        <taxon>Calditrichia</taxon>
        <taxon>Calditrichales</taxon>
        <taxon>Calditrichaceae</taxon>
        <taxon>Caldithrix</taxon>
    </lineage>
</organism>
<feature type="domain" description="Histidine kinase" evidence="6">
    <location>
        <begin position="668"/>
        <end position="882"/>
    </location>
</feature>
<dbReference type="PRINTS" id="PR00344">
    <property type="entry name" value="BCTRLSENSOR"/>
</dbReference>
<dbReference type="InterPro" id="IPR003594">
    <property type="entry name" value="HATPase_dom"/>
</dbReference>
<dbReference type="CDD" id="cd00156">
    <property type="entry name" value="REC"/>
    <property type="match status" value="1"/>
</dbReference>
<evidence type="ECO:0000313" key="10">
    <source>
        <dbReference type="EMBL" id="HED09956.1"/>
    </source>
</evidence>
<evidence type="ECO:0000256" key="1">
    <source>
        <dbReference type="ARBA" id="ARBA00000085"/>
    </source>
</evidence>
<dbReference type="SUPFAM" id="SSF52172">
    <property type="entry name" value="CheY-like"/>
    <property type="match status" value="1"/>
</dbReference>
<evidence type="ECO:0000259" key="7">
    <source>
        <dbReference type="PROSITE" id="PS50110"/>
    </source>
</evidence>
<dbReference type="CDD" id="cd00130">
    <property type="entry name" value="PAS"/>
    <property type="match status" value="2"/>
</dbReference>
<gene>
    <name evidence="10" type="ORF">ENJ10_04660</name>
</gene>
<dbReference type="InterPro" id="IPR005467">
    <property type="entry name" value="His_kinase_dom"/>
</dbReference>
<dbReference type="Pfam" id="PF02518">
    <property type="entry name" value="HATPase_c"/>
    <property type="match status" value="1"/>
</dbReference>
<feature type="coiled-coil region" evidence="5">
    <location>
        <begin position="231"/>
        <end position="258"/>
    </location>
</feature>
<dbReference type="Gene3D" id="3.30.565.10">
    <property type="entry name" value="Histidine kinase-like ATPase, C-terminal domain"/>
    <property type="match status" value="1"/>
</dbReference>
<dbReference type="InterPro" id="IPR011006">
    <property type="entry name" value="CheY-like_superfamily"/>
</dbReference>
<dbReference type="SMART" id="SM00091">
    <property type="entry name" value="PAS"/>
    <property type="match status" value="3"/>
</dbReference>
<keyword evidence="3 4" id="KW-0597">Phosphoprotein</keyword>
<dbReference type="Proteomes" id="UP000886005">
    <property type="component" value="Unassembled WGS sequence"/>
</dbReference>
<dbReference type="InterPro" id="IPR035965">
    <property type="entry name" value="PAS-like_dom_sf"/>
</dbReference>
<protein>
    <recommendedName>
        <fullName evidence="2">histidine kinase</fullName>
        <ecNumber evidence="2">2.7.13.3</ecNumber>
    </recommendedName>
</protein>
<accession>A0A7V1LL08</accession>
<dbReference type="InterPro" id="IPR001789">
    <property type="entry name" value="Sig_transdc_resp-reg_receiver"/>
</dbReference>